<protein>
    <submittedName>
        <fullName evidence="8">Zinc/manganese transport system substrate-binding protein</fullName>
    </submittedName>
</protein>
<evidence type="ECO:0000256" key="3">
    <source>
        <dbReference type="ARBA" id="ARBA00022448"/>
    </source>
</evidence>
<evidence type="ECO:0000256" key="5">
    <source>
        <dbReference type="ARBA" id="ARBA00022729"/>
    </source>
</evidence>
<accession>A0A1M5LDW7</accession>
<dbReference type="InterPro" id="IPR006129">
    <property type="entry name" value="AdhesinB"/>
</dbReference>
<dbReference type="GO" id="GO:0030313">
    <property type="term" value="C:cell envelope"/>
    <property type="evidence" value="ECO:0007669"/>
    <property type="project" value="UniProtKB-SubCell"/>
</dbReference>
<dbReference type="PRINTS" id="PR00691">
    <property type="entry name" value="ADHESINB"/>
</dbReference>
<gene>
    <name evidence="8" type="ORF">SAMN05444169_3415</name>
</gene>
<keyword evidence="3 6" id="KW-0813">Transport</keyword>
<dbReference type="InterPro" id="IPR006128">
    <property type="entry name" value="Lipoprotein_PsaA-like"/>
</dbReference>
<reference evidence="8 9" key="1">
    <citation type="submission" date="2016-11" db="EMBL/GenBank/DDBJ databases">
        <authorList>
            <person name="Jaros S."/>
            <person name="Januszkiewicz K."/>
            <person name="Wedrychowicz H."/>
        </authorList>
    </citation>
    <scope>NUCLEOTIDE SEQUENCE [LARGE SCALE GENOMIC DNA]</scope>
    <source>
        <strain evidence="8 9">GAS242</strain>
    </source>
</reference>
<dbReference type="SUPFAM" id="SSF53807">
    <property type="entry name" value="Helical backbone' metal receptor"/>
    <property type="match status" value="1"/>
</dbReference>
<evidence type="ECO:0000256" key="2">
    <source>
        <dbReference type="ARBA" id="ARBA00011028"/>
    </source>
</evidence>
<dbReference type="InterPro" id="IPR050492">
    <property type="entry name" value="Bact_metal-bind_prot9"/>
</dbReference>
<evidence type="ECO:0000313" key="9">
    <source>
        <dbReference type="Proteomes" id="UP000190675"/>
    </source>
</evidence>
<evidence type="ECO:0000256" key="6">
    <source>
        <dbReference type="RuleBase" id="RU003512"/>
    </source>
</evidence>
<proteinExistence type="inferred from homology"/>
<dbReference type="PANTHER" id="PTHR42953:SF1">
    <property type="entry name" value="METAL-BINDING PROTEIN HI_0362-RELATED"/>
    <property type="match status" value="1"/>
</dbReference>
<dbReference type="GO" id="GO:0046872">
    <property type="term" value="F:metal ion binding"/>
    <property type="evidence" value="ECO:0007669"/>
    <property type="project" value="UniProtKB-KW"/>
</dbReference>
<dbReference type="RefSeq" id="WP_079566971.1">
    <property type="nucleotide sequence ID" value="NZ_LT670818.1"/>
</dbReference>
<comment type="subcellular location">
    <subcellularLocation>
        <location evidence="1">Cell envelope</location>
    </subcellularLocation>
</comment>
<name>A0A1M5LDW7_9BRAD</name>
<dbReference type="Gene3D" id="3.40.50.1980">
    <property type="entry name" value="Nitrogenase molybdenum iron protein domain"/>
    <property type="match status" value="2"/>
</dbReference>
<evidence type="ECO:0000256" key="7">
    <source>
        <dbReference type="SAM" id="SignalP"/>
    </source>
</evidence>
<dbReference type="Proteomes" id="UP000190675">
    <property type="component" value="Chromosome I"/>
</dbReference>
<dbReference type="PANTHER" id="PTHR42953">
    <property type="entry name" value="HIGH-AFFINITY ZINC UPTAKE SYSTEM PROTEIN ZNUA-RELATED"/>
    <property type="match status" value="1"/>
</dbReference>
<evidence type="ECO:0000313" key="8">
    <source>
        <dbReference type="EMBL" id="SHG63302.1"/>
    </source>
</evidence>
<evidence type="ECO:0000256" key="1">
    <source>
        <dbReference type="ARBA" id="ARBA00004196"/>
    </source>
</evidence>
<feature type="signal peptide" evidence="7">
    <location>
        <begin position="1"/>
        <end position="22"/>
    </location>
</feature>
<dbReference type="EMBL" id="LT670818">
    <property type="protein sequence ID" value="SHG63302.1"/>
    <property type="molecule type" value="Genomic_DNA"/>
</dbReference>
<dbReference type="GO" id="GO:0007155">
    <property type="term" value="P:cell adhesion"/>
    <property type="evidence" value="ECO:0007669"/>
    <property type="project" value="InterPro"/>
</dbReference>
<dbReference type="InterPro" id="IPR006127">
    <property type="entry name" value="ZnuA-like"/>
</dbReference>
<organism evidence="8 9">
    <name type="scientific">Bradyrhizobium erythrophlei</name>
    <dbReference type="NCBI Taxonomy" id="1437360"/>
    <lineage>
        <taxon>Bacteria</taxon>
        <taxon>Pseudomonadati</taxon>
        <taxon>Pseudomonadota</taxon>
        <taxon>Alphaproteobacteria</taxon>
        <taxon>Hyphomicrobiales</taxon>
        <taxon>Nitrobacteraceae</taxon>
        <taxon>Bradyrhizobium</taxon>
    </lineage>
</organism>
<keyword evidence="4" id="KW-0479">Metal-binding</keyword>
<dbReference type="PRINTS" id="PR00690">
    <property type="entry name" value="ADHESNFAMILY"/>
</dbReference>
<comment type="similarity">
    <text evidence="2 6">Belongs to the bacterial solute-binding protein 9 family.</text>
</comment>
<sequence>MRRFRLWLICVVIAAAVAPVHGQERVKVVASFSILGDFVKNVGGDRVDVTTLVGPNGDVHVYDPAPSDAKTIAGARLLVINGLGLEGWLPRLLQSSGGKAAIITATRGIAPLKVGSDADPHAWQSVVDAKIYVTNISDALAAADPADAGVFRANARDYLTKLDALDGEVREAVAKIPPSRRKVISTHDAFGYFAAAYGIEFVAPLGVSTESEASARDIAGIITEIKRQKIPAVFLENISDPRLIRRISAETGARVGGTLYSDSLTGEKGDAPTYIELVRHNIKALTATLAD</sequence>
<feature type="chain" id="PRO_5012590041" evidence="7">
    <location>
        <begin position="23"/>
        <end position="291"/>
    </location>
</feature>
<keyword evidence="5 7" id="KW-0732">Signal</keyword>
<evidence type="ECO:0000256" key="4">
    <source>
        <dbReference type="ARBA" id="ARBA00022723"/>
    </source>
</evidence>
<dbReference type="Pfam" id="PF01297">
    <property type="entry name" value="ZnuA"/>
    <property type="match status" value="1"/>
</dbReference>
<dbReference type="OrthoDB" id="9793396at2"/>
<dbReference type="GO" id="GO:0030001">
    <property type="term" value="P:metal ion transport"/>
    <property type="evidence" value="ECO:0007669"/>
    <property type="project" value="InterPro"/>
</dbReference>
<dbReference type="AlphaFoldDB" id="A0A1M5LDW7"/>